<evidence type="ECO:0000256" key="2">
    <source>
        <dbReference type="SAM" id="Phobius"/>
    </source>
</evidence>
<organism evidence="4 5">
    <name type="scientific">Dyella monticola</name>
    <dbReference type="NCBI Taxonomy" id="1927958"/>
    <lineage>
        <taxon>Bacteria</taxon>
        <taxon>Pseudomonadati</taxon>
        <taxon>Pseudomonadota</taxon>
        <taxon>Gammaproteobacteria</taxon>
        <taxon>Lysobacterales</taxon>
        <taxon>Rhodanobacteraceae</taxon>
        <taxon>Dyella</taxon>
    </lineage>
</organism>
<dbReference type="PANTHER" id="PTHR12338:SF5">
    <property type="entry name" value="ANTIGEN 43-RELATED"/>
    <property type="match status" value="1"/>
</dbReference>
<dbReference type="InterPro" id="IPR008638">
    <property type="entry name" value="FhaB/CdiA-like_TPS"/>
</dbReference>
<proteinExistence type="predicted"/>
<protein>
    <submittedName>
        <fullName evidence="4">Filamentous hemagglutinin N-terminal domain-containing protein</fullName>
    </submittedName>
</protein>
<feature type="domain" description="Filamentous haemagglutinin FhaB/tRNA nuclease CdiA-like TPS" evidence="3">
    <location>
        <begin position="47"/>
        <end position="159"/>
    </location>
</feature>
<dbReference type="InterPro" id="IPR012334">
    <property type="entry name" value="Pectin_lyas_fold"/>
</dbReference>
<dbReference type="InterPro" id="IPR050909">
    <property type="entry name" value="Bact_Autotransporter_VF"/>
</dbReference>
<dbReference type="Proteomes" id="UP000254258">
    <property type="component" value="Unassembled WGS sequence"/>
</dbReference>
<keyword evidence="5" id="KW-1185">Reference proteome</keyword>
<feature type="region of interest" description="Disordered" evidence="1">
    <location>
        <begin position="364"/>
        <end position="390"/>
    </location>
</feature>
<dbReference type="InterPro" id="IPR041248">
    <property type="entry name" value="YDG"/>
</dbReference>
<comment type="caution">
    <text evidence="4">The sequence shown here is derived from an EMBL/GenBank/DDBJ whole genome shotgun (WGS) entry which is preliminary data.</text>
</comment>
<feature type="transmembrane region" description="Helical" evidence="2">
    <location>
        <begin position="29"/>
        <end position="47"/>
    </location>
</feature>
<evidence type="ECO:0000313" key="4">
    <source>
        <dbReference type="EMBL" id="RDS79487.1"/>
    </source>
</evidence>
<dbReference type="Pfam" id="PF18657">
    <property type="entry name" value="YDG"/>
    <property type="match status" value="17"/>
</dbReference>
<dbReference type="SUPFAM" id="SSF51126">
    <property type="entry name" value="Pectin lyase-like"/>
    <property type="match status" value="1"/>
</dbReference>
<reference evidence="4 5" key="1">
    <citation type="submission" date="2018-07" db="EMBL/GenBank/DDBJ databases">
        <title>Dyella monticola sp. nov. and Dyella psychrodurans sp. nov. isolated from monsoon evergreen broad-leaved forest soil of Dinghu Mountain, China.</title>
        <authorList>
            <person name="Gao Z."/>
            <person name="Qiu L."/>
        </authorList>
    </citation>
    <scope>NUCLEOTIDE SEQUENCE [LARGE SCALE GENOMIC DNA]</scope>
    <source>
        <strain evidence="4 5">4G-K06</strain>
    </source>
</reference>
<keyword evidence="2" id="KW-0472">Membrane</keyword>
<sequence length="2864" mass="281357">MRRSYRSRPDGRDVVVCVDSRKHALGRRFAVLSMLATALGMTSLAYASGGPVGGQIVAGSGQIQQNGTTTTIRQTSPTLSLNWQSFNIAPNQTVDFVQPGSDAIAVNRIFSSTPSAIYGHLNANGQVWLINPNGILFGPDAQVNVGGLVASTLDLQDDTLDSSNRLFSGSGKGGIVNRGRLTAANGGYIALLGNRVSNQGTITAQLGTVALAGGSAVTLTFAGNQLVHLQVDQSTLDNLAENRQLIVADGGRVIMTAGAKDALLASVVNNTGVVQAQTVQNHNGTITLVGGMDAGQVNVGGTLDASAPNGGNGGSIETSAANFNLASGAHITAAAPRGQAGTWLVDPTDLSIDSTAAATISSTLNGGTNVTEQTTSSGASGAGVQASGSSDPGNINVNSAISWNNAAATLTLQAYNGINVNAVISGGNEGKVVMQATGTSGGGITIASGASIQGGGGVTLVTATNFVNDAGGTAVSTGTSAPWLIYSTNPASDTTGGLTPNFIQYNATSSTTPVTTGNGLLYSVAPTLTVSGVAGSVSKTYDGSTSAPLTTANLTTSGLINGDKIASATGTYATSNAGSNIAITTPSAISGFDITNAAGITIYGYGLSGLATANIGTILQAQLTASIIGDPTKVYDGTTTATLSSSNYQLTGFVAGQGATVNQPSSVAYAGADAGSQQVSAAFAITNFVANSGTNLSNYILPTSATGAGTITPAPVLLSGLLANSKVYDGTTTDTLNLSNASIYGVISQDSGNVSLVSTGGTGTFASANAGNNIGVTISGFTLGGSKAGDYQLIAPTNLTADITAKALTLTGVTANNKVYDGTTADTLNTGGVTLNGVVGSDDVSLTGTAAGTFSQSDVGSNLAVSASGLSLTGSAAGNYTLVEPTGLTANITPALLTVAFSGSPTKIYDGTDAATLTSGDFTITGFVNGQSAVVSQSPAIYASSNAGSNISVTATLQPSDFTPGSGTSLSNYTFINTVTGLGTIDPAPLVVSIVNNPTKVYDATTAATLGSSNFTLSGLIGGDSITLNAPTGGLYASANAGIEGVSATLTGANYTAGSGTLLSNYVLPTIANGFGTITPAPVGVSINASLNQPVSKVYDGTNTYLLNAESGGTYTQDFTLTGFQNGDSASVNANITGFFASKNVGNNQPFQVTLNASDFTFACGSGSSCAGNYSFPTYVFTTGDITPAPLTVSLIGNLNKVYDGSAIAQLGSSNFQINGFVSGEGATITPTASFNYATANAGNNISINGTLTANNYAADSGTLLSNYTLQTAVSGLGNISQAPLYITGVYATNKVYDTTTNDTLNIGAAGLAGLVATDAGNVTLNTSTSGTFAQVNVGNGIAVTANGFTLSGSAASNYALQPISGLTANITPATLTISGVTAANKVYDGTNSDTLDVGGGLTLNGVLGSDNVGLSTTGAHGTFITTNVGDNLAVAASGFTLSGAQAGNYTLTQPGGLSADITPAQLTAVITGSPTKVYDGTDSATLTASDYTLTGFVSGQGASIPQSATASYTTTNAGTGLGVQSTLVVSDFVANSGTLLSNYILPASAAGNNGVITPYVLNLSGTRIYDASTDAMGGLFGTITGLNGDTFSLSGQGSVSSKNVGTYSGTGSSTGSQPFNLDSLALVAAGKTGSGPDLASNYTLIGGADTLVITPAVLTITGTTVNTKTYDGTTSATLGGTQALQGVLSGDNVTVATDVGNFASPNAGANIAVASNITLGGTDGGNYVLTQPTGLTGTITQAVITLAGTRQYNASTAADANAFGSSGVINTGVDGETLTVTGVGSVSSANVNTYAQTGGTFNLGTLALANGTGQASNFTLGSSNTFAITPYVLNLTGTRTYDTTTTVDSTVFGSSGTLTGVNGETLTLSGSGTVSNKQVGTYTGTGSATGSQGFNLSTLTLTSGTGQATNYTLIGGSDTLTITKAPLTITGTTVDTKTYDGTTNATLGGTQQLQGVLGSDNVTIATDVGSFASPNAGTNISVTSAITLSGSDAGNYALTQPTGLTGTIEQALINLAGTRQYDAGTDANASAFGVNGVISTGVNGQTLTVTGAGSVSSANVNGYTQVGGTFNLGTLALSNGTGSASNYALGTSNTFAITPYVLNLSGTRVYDGVTDANASLFGGGVLTGVAGETVNVSGSGVLSSKNVGTQSFANLGTLSLTSGTGQATNYTLVGGTDQVTVTPYVINLSGSRAYNGTNSANAALFGSSGVLTGVNGETLTLSGSGAVTGTNVGSYTGANFSLNTLALGNDTGSASNYTLIGGVDALTINPAVINLAGTRQYDANIDANASAFGVGGVISTGVNGETLTVTGVGSVSSQNVNGYTQVGGTFNLGTLALSNGTGSASNYTLGTSNTFAITPYVLNLSGTRMYDGLTDANASLFAGGVLTGVNGETVNVSGSGVLSSKNVGTQSFANLGTLALTSDTGLATNYTLVGGTDQVTVTPYVINLSASRAYDSTAAANAALFGTSGVLTGVNGETLGLNGSGTVTGANVGSYTGANFSLNTLTLSSGTGSASNYTLIGGADALTINPAVVNLSGARVYDANTDANASIFGSNGVINTGVNGQTLTLTGLGAVSNKDVGGYTGADFNLGTLGLSDGTGSASNYTLVGGTDNVSITPATLTVVGTLVGTRVYNGTTSASLSGATLSGIFTGDSVTLGNDSIGTFASGNAGGNIPVSTGMTIGGGDAGNYVLQQPGGLTGTITPYVLDLSGTRVYDANTDANATLFGSNGVLTGINGDTLTLSGSGFVSSKNVGSYTGADFNLNNLALTGNGSALAGNYTLAGGTDTLGITPATLTVTGTLVNTKTYDGGTAATLTGATLNGVFGGDDVTLTNDTAGTFASPNAGSNIAVSNNIGITGGDAGN</sequence>
<dbReference type="InterPro" id="IPR011050">
    <property type="entry name" value="Pectin_lyase_fold/virulence"/>
</dbReference>
<keyword evidence="2" id="KW-1133">Transmembrane helix</keyword>
<dbReference type="SMART" id="SM00912">
    <property type="entry name" value="Haemagg_act"/>
    <property type="match status" value="1"/>
</dbReference>
<dbReference type="OrthoDB" id="218680at2"/>
<dbReference type="PANTHER" id="PTHR12338">
    <property type="entry name" value="AUTOTRANSPORTER"/>
    <property type="match status" value="1"/>
</dbReference>
<keyword evidence="2" id="KW-0812">Transmembrane</keyword>
<gene>
    <name evidence="4" type="ORF">DWU98_16925</name>
</gene>
<dbReference type="RefSeq" id="WP_115496764.1">
    <property type="nucleotide sequence ID" value="NZ_QRBE01000012.1"/>
</dbReference>
<accession>A0A370WU01</accession>
<dbReference type="EMBL" id="QRBE01000012">
    <property type="protein sequence ID" value="RDS79487.1"/>
    <property type="molecule type" value="Genomic_DNA"/>
</dbReference>
<feature type="compositionally biased region" description="Low complexity" evidence="1">
    <location>
        <begin position="376"/>
        <end position="390"/>
    </location>
</feature>
<dbReference type="NCBIfam" id="TIGR01901">
    <property type="entry name" value="adhes_NPXG"/>
    <property type="match status" value="1"/>
</dbReference>
<evidence type="ECO:0000313" key="5">
    <source>
        <dbReference type="Proteomes" id="UP000254258"/>
    </source>
</evidence>
<evidence type="ECO:0000256" key="1">
    <source>
        <dbReference type="SAM" id="MobiDB-lite"/>
    </source>
</evidence>
<name>A0A370WU01_9GAMM</name>
<feature type="non-terminal residue" evidence="4">
    <location>
        <position position="2864"/>
    </location>
</feature>
<evidence type="ECO:0000259" key="3">
    <source>
        <dbReference type="SMART" id="SM00912"/>
    </source>
</evidence>
<feature type="compositionally biased region" description="Polar residues" evidence="1">
    <location>
        <begin position="364"/>
        <end position="375"/>
    </location>
</feature>
<dbReference type="Gene3D" id="2.160.20.10">
    <property type="entry name" value="Single-stranded right-handed beta-helix, Pectin lyase-like"/>
    <property type="match status" value="1"/>
</dbReference>